<dbReference type="GO" id="GO:0004515">
    <property type="term" value="F:nicotinate-nucleotide adenylyltransferase activity"/>
    <property type="evidence" value="ECO:0007669"/>
    <property type="project" value="UniProtKB-UniRule"/>
</dbReference>
<dbReference type="InterPro" id="IPR004821">
    <property type="entry name" value="Cyt_trans-like"/>
</dbReference>
<evidence type="ECO:0000313" key="18">
    <source>
        <dbReference type="Proteomes" id="UP000005819"/>
    </source>
</evidence>
<dbReference type="HAMAP" id="MF_00244">
    <property type="entry name" value="NaMN_adenylyltr"/>
    <property type="match status" value="1"/>
</dbReference>
<comment type="catalytic activity">
    <reaction evidence="12 13">
        <text>nicotinate beta-D-ribonucleotide + ATP + H(+) = deamido-NAD(+) + diphosphate</text>
        <dbReference type="Rhea" id="RHEA:22860"/>
        <dbReference type="ChEBI" id="CHEBI:15378"/>
        <dbReference type="ChEBI" id="CHEBI:30616"/>
        <dbReference type="ChEBI" id="CHEBI:33019"/>
        <dbReference type="ChEBI" id="CHEBI:57502"/>
        <dbReference type="ChEBI" id="CHEBI:58437"/>
        <dbReference type="EC" id="2.7.7.18"/>
    </reaction>
</comment>
<evidence type="ECO:0000256" key="14">
    <source>
        <dbReference type="PROSITE-ProRule" id="PRU00339"/>
    </source>
</evidence>
<feature type="domain" description="Cytidyltransferase-like" evidence="16">
    <location>
        <begin position="49"/>
        <end position="211"/>
    </location>
</feature>
<keyword evidence="6 13" id="KW-0548">Nucleotidyltransferase</keyword>
<dbReference type="Gene3D" id="3.40.50.620">
    <property type="entry name" value="HUPs"/>
    <property type="match status" value="1"/>
</dbReference>
<keyword evidence="5 13" id="KW-0808">Transferase</keyword>
<dbReference type="SUPFAM" id="SSF48452">
    <property type="entry name" value="TPR-like"/>
    <property type="match status" value="1"/>
</dbReference>
<dbReference type="SMART" id="SM00028">
    <property type="entry name" value="TPR"/>
    <property type="match status" value="1"/>
</dbReference>
<dbReference type="PANTHER" id="PTHR39321:SF3">
    <property type="entry name" value="PHOSPHOPANTETHEINE ADENYLYLTRANSFERASE"/>
    <property type="match status" value="1"/>
</dbReference>
<dbReference type="PROSITE" id="PS50293">
    <property type="entry name" value="TPR_REGION"/>
    <property type="match status" value="1"/>
</dbReference>
<dbReference type="eggNOG" id="COG1057">
    <property type="taxonomic scope" value="Bacteria"/>
</dbReference>
<evidence type="ECO:0000256" key="1">
    <source>
        <dbReference type="ARBA" id="ARBA00002324"/>
    </source>
</evidence>
<keyword evidence="8 13" id="KW-0547">Nucleotide-binding</keyword>
<dbReference type="GO" id="GO:0005524">
    <property type="term" value="F:ATP binding"/>
    <property type="evidence" value="ECO:0007669"/>
    <property type="project" value="UniProtKB-KW"/>
</dbReference>
<reference evidence="17" key="2">
    <citation type="submission" date="2013-09" db="EMBL/GenBank/DDBJ databases">
        <title>Draft genome sequence of Alistipes putredinis (DSM 17216).</title>
        <authorList>
            <person name="Sudarsanam P."/>
            <person name="Ley R."/>
            <person name="Guruge J."/>
            <person name="Turnbaugh P.J."/>
            <person name="Mahowald M."/>
            <person name="Liep D."/>
            <person name="Gordon J."/>
        </authorList>
    </citation>
    <scope>NUCLEOTIDE SEQUENCE</scope>
    <source>
        <strain evidence="17">DSM 17216</strain>
    </source>
</reference>
<dbReference type="HOGENOM" id="CLU_069765_3_3_10"/>
<dbReference type="Pfam" id="PF07719">
    <property type="entry name" value="TPR_2"/>
    <property type="match status" value="1"/>
</dbReference>
<comment type="pathway">
    <text evidence="2 13">Cofactor biosynthesis; NAD(+) biosynthesis; deamido-NAD(+) from nicotinate D-ribonucleotide: step 1/1.</text>
</comment>
<evidence type="ECO:0000256" key="13">
    <source>
        <dbReference type="HAMAP-Rule" id="MF_00244"/>
    </source>
</evidence>
<dbReference type="Proteomes" id="UP000005819">
    <property type="component" value="Unassembled WGS sequence"/>
</dbReference>
<dbReference type="InterPro" id="IPR019734">
    <property type="entry name" value="TPR_rpt"/>
</dbReference>
<evidence type="ECO:0000313" key="17">
    <source>
        <dbReference type="EMBL" id="EDS04508.1"/>
    </source>
</evidence>
<evidence type="ECO:0000256" key="9">
    <source>
        <dbReference type="ARBA" id="ARBA00022803"/>
    </source>
</evidence>
<evidence type="ECO:0000256" key="8">
    <source>
        <dbReference type="ARBA" id="ARBA00022741"/>
    </source>
</evidence>
<evidence type="ECO:0000256" key="5">
    <source>
        <dbReference type="ARBA" id="ARBA00022679"/>
    </source>
</evidence>
<dbReference type="GO" id="GO:0009435">
    <property type="term" value="P:NAD+ biosynthetic process"/>
    <property type="evidence" value="ECO:0007669"/>
    <property type="project" value="UniProtKB-UniRule"/>
</dbReference>
<dbReference type="InterPro" id="IPR014729">
    <property type="entry name" value="Rossmann-like_a/b/a_fold"/>
</dbReference>
<comment type="caution">
    <text evidence="17">The sequence shown here is derived from an EMBL/GenBank/DDBJ whole genome shotgun (WGS) entry which is preliminary data.</text>
</comment>
<name>B0MT58_9BACT</name>
<protein>
    <recommendedName>
        <fullName evidence="13">Probable nicotinate-nucleotide adenylyltransferase</fullName>
        <ecNumber evidence="13">2.7.7.18</ecNumber>
    </recommendedName>
    <alternativeName>
        <fullName evidence="13">Deamido-NAD(+) diphosphorylase</fullName>
    </alternativeName>
    <alternativeName>
        <fullName evidence="13">Deamido-NAD(+) pyrophosphorylase</fullName>
    </alternativeName>
    <alternativeName>
        <fullName evidence="13">Nicotinate mononucleotide adenylyltransferase</fullName>
        <shortName evidence="13">NaMN adenylyltransferase</shortName>
    </alternativeName>
</protein>
<dbReference type="UniPathway" id="UPA00253">
    <property type="reaction ID" value="UER00332"/>
</dbReference>
<evidence type="ECO:0000256" key="12">
    <source>
        <dbReference type="ARBA" id="ARBA00048721"/>
    </source>
</evidence>
<comment type="similarity">
    <text evidence="3 13">Belongs to the NadD family.</text>
</comment>
<evidence type="ECO:0000256" key="11">
    <source>
        <dbReference type="ARBA" id="ARBA00023027"/>
    </source>
</evidence>
<dbReference type="SUPFAM" id="SSF52374">
    <property type="entry name" value="Nucleotidylyl transferase"/>
    <property type="match status" value="1"/>
</dbReference>
<dbReference type="EC" id="2.7.7.18" evidence="13"/>
<evidence type="ECO:0000256" key="10">
    <source>
        <dbReference type="ARBA" id="ARBA00022840"/>
    </source>
</evidence>
<dbReference type="InterPro" id="IPR011990">
    <property type="entry name" value="TPR-like_helical_dom_sf"/>
</dbReference>
<evidence type="ECO:0000256" key="4">
    <source>
        <dbReference type="ARBA" id="ARBA00022642"/>
    </source>
</evidence>
<evidence type="ECO:0000256" key="3">
    <source>
        <dbReference type="ARBA" id="ARBA00009014"/>
    </source>
</evidence>
<evidence type="ECO:0000256" key="2">
    <source>
        <dbReference type="ARBA" id="ARBA00005019"/>
    </source>
</evidence>
<evidence type="ECO:0000259" key="16">
    <source>
        <dbReference type="Pfam" id="PF01467"/>
    </source>
</evidence>
<feature type="region of interest" description="Disordered" evidence="15">
    <location>
        <begin position="1"/>
        <end position="39"/>
    </location>
</feature>
<keyword evidence="11 13" id="KW-0520">NAD</keyword>
<evidence type="ECO:0000256" key="7">
    <source>
        <dbReference type="ARBA" id="ARBA00022737"/>
    </source>
</evidence>
<dbReference type="PROSITE" id="PS50005">
    <property type="entry name" value="TPR"/>
    <property type="match status" value="1"/>
</dbReference>
<dbReference type="CDD" id="cd02165">
    <property type="entry name" value="NMNAT"/>
    <property type="match status" value="1"/>
</dbReference>
<dbReference type="NCBIfam" id="TIGR00482">
    <property type="entry name" value="nicotinate (nicotinamide) nucleotide adenylyltransferase"/>
    <property type="match status" value="1"/>
</dbReference>
<evidence type="ECO:0000256" key="15">
    <source>
        <dbReference type="SAM" id="MobiDB-lite"/>
    </source>
</evidence>
<dbReference type="Pfam" id="PF01467">
    <property type="entry name" value="CTP_transf_like"/>
    <property type="match status" value="1"/>
</dbReference>
<evidence type="ECO:0000256" key="6">
    <source>
        <dbReference type="ARBA" id="ARBA00022695"/>
    </source>
</evidence>
<sequence>MPAGKTRSKSDGYGSEPVPAPFADHSRPSRDRTKKINDKTNNTVKHVMLYFGSFNPIHKGHIALAEYAIEKGLCDEVVLVVSPQNPLKPAGQQAPELDRFSMAETACAASKYPDKIKPSVIEFMLDKPSYTIHILRHLTENYGTQMRFSILMGDDLVPQLPEWKQYREIIDNYPIFVYPRTGQPLPDLGGRITLLEDAPLYPYSSSEIRERLGRGEDVGNMLPEGVMRYIREKDLWSPASYIASLTARLEATPDDASLYVERGQWHYRRNEWGEALNDFNRALQIDPDHREARQFVEMTYEILSFRHTDIYNP</sequence>
<accession>B0MT58</accession>
<gene>
    <name evidence="13 17" type="primary">nadD</name>
    <name evidence="17" type="ORF">ALIPUT_00379</name>
</gene>
<keyword evidence="7" id="KW-0677">Repeat</keyword>
<dbReference type="NCBIfam" id="TIGR00125">
    <property type="entry name" value="cyt_tran_rel"/>
    <property type="match status" value="1"/>
</dbReference>
<proteinExistence type="inferred from homology"/>
<keyword evidence="4 13" id="KW-0662">Pyridine nucleotide biosynthesis</keyword>
<feature type="repeat" description="TPR" evidence="14">
    <location>
        <begin position="256"/>
        <end position="289"/>
    </location>
</feature>
<reference evidence="17" key="1">
    <citation type="submission" date="2007-10" db="EMBL/GenBank/DDBJ databases">
        <authorList>
            <person name="Fulton L."/>
            <person name="Clifton S."/>
            <person name="Fulton B."/>
            <person name="Xu J."/>
            <person name="Minx P."/>
            <person name="Pepin K.H."/>
            <person name="Johnson M."/>
            <person name="Thiruvilangam P."/>
            <person name="Bhonagiri V."/>
            <person name="Nash W.E."/>
            <person name="Mardis E.R."/>
            <person name="Wilson R.K."/>
        </authorList>
    </citation>
    <scope>NUCLEOTIDE SEQUENCE [LARGE SCALE GENOMIC DNA]</scope>
    <source>
        <strain evidence="17">DSM 17216</strain>
    </source>
</reference>
<keyword evidence="10 13" id="KW-0067">ATP-binding</keyword>
<organism evidence="17 18">
    <name type="scientific">Alistipes putredinis DSM 17216</name>
    <dbReference type="NCBI Taxonomy" id="445970"/>
    <lineage>
        <taxon>Bacteria</taxon>
        <taxon>Pseudomonadati</taxon>
        <taxon>Bacteroidota</taxon>
        <taxon>Bacteroidia</taxon>
        <taxon>Bacteroidales</taxon>
        <taxon>Rikenellaceae</taxon>
        <taxon>Alistipes</taxon>
    </lineage>
</organism>
<feature type="compositionally biased region" description="Basic and acidic residues" evidence="15">
    <location>
        <begin position="24"/>
        <end position="38"/>
    </location>
</feature>
<keyword evidence="9 14" id="KW-0802">TPR repeat</keyword>
<dbReference type="InterPro" id="IPR005248">
    <property type="entry name" value="NadD/NMNAT"/>
</dbReference>
<keyword evidence="18" id="KW-1185">Reference proteome</keyword>
<dbReference type="AlphaFoldDB" id="B0MT58"/>
<dbReference type="InterPro" id="IPR013105">
    <property type="entry name" value="TPR_2"/>
</dbReference>
<comment type="function">
    <text evidence="1 13">Catalyzes the reversible adenylation of nicotinate mononucleotide (NaMN) to nicotinic acid adenine dinucleotide (NaAD).</text>
</comment>
<dbReference type="PANTHER" id="PTHR39321">
    <property type="entry name" value="NICOTINATE-NUCLEOTIDE ADENYLYLTRANSFERASE-RELATED"/>
    <property type="match status" value="1"/>
</dbReference>
<dbReference type="EMBL" id="ABFK02000016">
    <property type="protein sequence ID" value="EDS04508.1"/>
    <property type="molecule type" value="Genomic_DNA"/>
</dbReference>
<dbReference type="Gene3D" id="1.25.40.10">
    <property type="entry name" value="Tetratricopeptide repeat domain"/>
    <property type="match status" value="1"/>
</dbReference>